<dbReference type="InterPro" id="IPR004300">
    <property type="entry name" value="Glyco_hydro_57_N"/>
</dbReference>
<dbReference type="STRING" id="592015.HMPREF1705_03974"/>
<reference evidence="6" key="1">
    <citation type="submission" date="2012-09" db="EMBL/GenBank/DDBJ databases">
        <authorList>
            <person name="Weinstock G."/>
            <person name="Sodergren E."/>
            <person name="Clifton S."/>
            <person name="Fulton L."/>
            <person name="Fulton B."/>
            <person name="Courtney L."/>
            <person name="Fronick C."/>
            <person name="Harrison M."/>
            <person name="Strong C."/>
            <person name="Farmer C."/>
            <person name="Delehaunty K."/>
            <person name="Markovic C."/>
            <person name="Hall O."/>
            <person name="Minx P."/>
            <person name="Tomlinson C."/>
            <person name="Mitreva M."/>
            <person name="Nelson J."/>
            <person name="Hou S."/>
            <person name="Wollam A."/>
            <person name="Pepin K.H."/>
            <person name="Johnson M."/>
            <person name="Bhonagiri V."/>
            <person name="Nash W.E."/>
            <person name="Suruliraj S."/>
            <person name="Warren W."/>
            <person name="Chinwalla A."/>
            <person name="Mardis E.R."/>
            <person name="Wilson R.K."/>
        </authorList>
    </citation>
    <scope>NUCLEOTIDE SEQUENCE [LARGE SCALE GENOMIC DNA]</scope>
    <source>
        <strain evidence="6">OS1</strain>
    </source>
</reference>
<dbReference type="GO" id="GO:0016787">
    <property type="term" value="F:hydrolase activity"/>
    <property type="evidence" value="ECO:0007669"/>
    <property type="project" value="UniProtKB-KW"/>
</dbReference>
<dbReference type="SUPFAM" id="SSF88713">
    <property type="entry name" value="Glycoside hydrolase/deacetylase"/>
    <property type="match status" value="1"/>
</dbReference>
<keyword evidence="5" id="KW-0378">Hydrolase</keyword>
<dbReference type="EMBL" id="ACJX03000001">
    <property type="protein sequence ID" value="KRT34730.1"/>
    <property type="molecule type" value="Genomic_DNA"/>
</dbReference>
<evidence type="ECO:0000256" key="3">
    <source>
        <dbReference type="RuleBase" id="RU361196"/>
    </source>
</evidence>
<feature type="domain" description="Glycoside hydrolase family 57 N-terminal" evidence="4">
    <location>
        <begin position="65"/>
        <end position="308"/>
    </location>
</feature>
<protein>
    <submittedName>
        <fullName evidence="5">Glycosyl hydrolase, family 57</fullName>
    </submittedName>
</protein>
<accession>A0A0T5X8L8</accession>
<keyword evidence="6" id="KW-1185">Reference proteome</keyword>
<dbReference type="Gene3D" id="3.20.110.10">
    <property type="entry name" value="Glycoside hydrolase 38, N terminal domain"/>
    <property type="match status" value="2"/>
</dbReference>
<keyword evidence="2 3" id="KW-0119">Carbohydrate metabolism</keyword>
<dbReference type="InterPro" id="IPR021923">
    <property type="entry name" value="DUF3536"/>
</dbReference>
<dbReference type="GO" id="GO:0005975">
    <property type="term" value="P:carbohydrate metabolic process"/>
    <property type="evidence" value="ECO:0007669"/>
    <property type="project" value="InterPro"/>
</dbReference>
<dbReference type="CDD" id="cd10797">
    <property type="entry name" value="GH57N_APU_like_1"/>
    <property type="match status" value="1"/>
</dbReference>
<comment type="caution">
    <text evidence="5">The sequence shown here is derived from an EMBL/GenBank/DDBJ whole genome shotgun (WGS) entry which is preliminary data.</text>
</comment>
<gene>
    <name evidence="5" type="ORF">HMPREF1705_03974</name>
</gene>
<dbReference type="AlphaFoldDB" id="A0A0T5X8L8"/>
<dbReference type="PANTHER" id="PTHR36306">
    <property type="entry name" value="ALPHA-AMYLASE-RELATED-RELATED"/>
    <property type="match status" value="1"/>
</dbReference>
<dbReference type="InterPro" id="IPR011330">
    <property type="entry name" value="Glyco_hydro/deAcase_b/a-brl"/>
</dbReference>
<comment type="similarity">
    <text evidence="1 3">Belongs to the glycosyl hydrolase 57 family.</text>
</comment>
<dbReference type="RefSeq" id="WP_009200395.1">
    <property type="nucleotide sequence ID" value="NZ_ACJX03000001.1"/>
</dbReference>
<proteinExistence type="inferred from homology"/>
<dbReference type="Proteomes" id="UP000005273">
    <property type="component" value="Unassembled WGS sequence"/>
</dbReference>
<evidence type="ECO:0000313" key="5">
    <source>
        <dbReference type="EMBL" id="KRT34730.1"/>
    </source>
</evidence>
<dbReference type="InterPro" id="IPR052046">
    <property type="entry name" value="GH57_Enzymes"/>
</dbReference>
<evidence type="ECO:0000256" key="2">
    <source>
        <dbReference type="ARBA" id="ARBA00023277"/>
    </source>
</evidence>
<sequence length="806" mass="92613">MEKYVCIHGHFYQPPRENPWLEEVELEESALPFHDWNERITAECYAPNAASRILGNDRHIIAITNNYSKISFNIGPTLLLWMKKHAKETYEAIINADEESKKRFSGHGSAIAQAFNHMIMPLANDRDIRTQVYWGLKTFESNFNRKPEGMWLPETAVDIRTLETLAEFGIKFTILAPHQAARYRAIGAQEWQDASGAKIDPRLPYLCNLPSGKKINIFFYDGPISNDVSFGGLLVNGEKLANRLIGCFSDSKEAQLVNIATDGETYGHHHRYGDMALAYCLSFIESNNLAKITVYGEYLEKYPPNHEVEIIDGSSWSCVHGIERWRSNCGCNSGLHPGWQQEWRKPLREANDWLRDKLSLLYEEKAKDIFSDPWKARDEYIRVILDRSDDDVYAFLEEQSCKKLSDEEVVNALRLLEMQRHAMLMYTSCGWFFDEISGIESTQVMKYASRAIQLASYFTDSQLEAKYLSILEKAPSNIEHIGNGRKAYEVYVRPSQVDMLRVGAHYAISSIFEEKQEDIDIYCYNVQCDRFEKVRAGKLTLCAGEASFFSNVTFEEKEIAFAALHMGEHNVLSGLKVHSGNGEFEDLISKMKEALKIGDISTLVQLMDDFFGTHNYTLRHLFKDQQRRVINYIFEEPLHNIIDVVFRGILESNYTTMNFMKEIGTPIPKPLEKVAEVTLNADFLKLLNYNTFDLKTLKGVAEDAKRLDIPLDRDAIGLASSSLVDTFFAMLKDKPFEIEILSKINDTLDLLNELKLPLYLWRAQNVYFHLTKDAYPKVKEQLDEKDADRWAELFRKIGECLDVRVG</sequence>
<organism evidence="5 6">
    <name type="scientific">Acetomicrobium hydrogeniformans ATCC BAA-1850</name>
    <dbReference type="NCBI Taxonomy" id="592015"/>
    <lineage>
        <taxon>Bacteria</taxon>
        <taxon>Thermotogati</taxon>
        <taxon>Synergistota</taxon>
        <taxon>Synergistia</taxon>
        <taxon>Synergistales</taxon>
        <taxon>Acetomicrobiaceae</taxon>
        <taxon>Acetomicrobium</taxon>
    </lineage>
</organism>
<dbReference type="eggNOG" id="COG1449">
    <property type="taxonomic scope" value="Bacteria"/>
</dbReference>
<evidence type="ECO:0000313" key="6">
    <source>
        <dbReference type="Proteomes" id="UP000005273"/>
    </source>
</evidence>
<dbReference type="Pfam" id="PF12055">
    <property type="entry name" value="DUF3536"/>
    <property type="match status" value="1"/>
</dbReference>
<evidence type="ECO:0000256" key="1">
    <source>
        <dbReference type="ARBA" id="ARBA00006821"/>
    </source>
</evidence>
<dbReference type="OrthoDB" id="9757977at2"/>
<name>A0A0T5X8L8_9BACT</name>
<dbReference type="InterPro" id="IPR027291">
    <property type="entry name" value="Glyco_hydro_38_N_sf"/>
</dbReference>
<dbReference type="Pfam" id="PF03065">
    <property type="entry name" value="Glyco_hydro_57"/>
    <property type="match status" value="1"/>
</dbReference>
<evidence type="ECO:0000259" key="4">
    <source>
        <dbReference type="Pfam" id="PF03065"/>
    </source>
</evidence>
<dbReference type="PANTHER" id="PTHR36306:SF3">
    <property type="entry name" value="GLYCOSIDE HYDROLASE FAMILY 57"/>
    <property type="match status" value="1"/>
</dbReference>